<evidence type="ECO:0000313" key="2">
    <source>
        <dbReference type="EMBL" id="PNX74956.1"/>
    </source>
</evidence>
<reference evidence="2 3" key="1">
    <citation type="journal article" date="2014" name="Am. J. Bot.">
        <title>Genome assembly and annotation for red clover (Trifolium pratense; Fabaceae).</title>
        <authorList>
            <person name="Istvanek J."/>
            <person name="Jaros M."/>
            <person name="Krenek A."/>
            <person name="Repkova J."/>
        </authorList>
    </citation>
    <scope>NUCLEOTIDE SEQUENCE [LARGE SCALE GENOMIC DNA]</scope>
    <source>
        <strain evidence="3">cv. Tatra</strain>
        <tissue evidence="2">Young leaves</tissue>
    </source>
</reference>
<comment type="caution">
    <text evidence="2">The sequence shown here is derived from an EMBL/GenBank/DDBJ whole genome shotgun (WGS) entry which is preliminary data.</text>
</comment>
<evidence type="ECO:0000313" key="3">
    <source>
        <dbReference type="Proteomes" id="UP000236291"/>
    </source>
</evidence>
<accession>A0A2K3L8U0</accession>
<gene>
    <name evidence="2" type="ORF">L195_g030885</name>
</gene>
<name>A0A2K3L8U0_TRIPR</name>
<sequence>MASSFGSASAIAIVENGYFKPTGHNLDIDEGKLYMWGNANDSQLGVPGLPEIQSCPVEVNFLMEDDGLGPHKVLSIANGASHAICLALRESC</sequence>
<dbReference type="PROSITE" id="PS50012">
    <property type="entry name" value="RCC1_3"/>
    <property type="match status" value="1"/>
</dbReference>
<reference evidence="2 3" key="2">
    <citation type="journal article" date="2017" name="Front. Plant Sci.">
        <title>Gene Classification and Mining of Molecular Markers Useful in Red Clover (Trifolium pratense) Breeding.</title>
        <authorList>
            <person name="Istvanek J."/>
            <person name="Dluhosova J."/>
            <person name="Dluhos P."/>
            <person name="Patkova L."/>
            <person name="Nedelnik J."/>
            <person name="Repkova J."/>
        </authorList>
    </citation>
    <scope>NUCLEOTIDE SEQUENCE [LARGE SCALE GENOMIC DNA]</scope>
    <source>
        <strain evidence="3">cv. Tatra</strain>
        <tissue evidence="2">Young leaves</tissue>
    </source>
</reference>
<dbReference type="SUPFAM" id="SSF50985">
    <property type="entry name" value="RCC1/BLIP-II"/>
    <property type="match status" value="1"/>
</dbReference>
<feature type="repeat" description="RCC1" evidence="1">
    <location>
        <begin position="31"/>
        <end position="89"/>
    </location>
</feature>
<dbReference type="AlphaFoldDB" id="A0A2K3L8U0"/>
<dbReference type="InterPro" id="IPR000408">
    <property type="entry name" value="Reg_chr_condens"/>
</dbReference>
<dbReference type="Gene3D" id="2.130.10.30">
    <property type="entry name" value="Regulator of chromosome condensation 1/beta-lactamase-inhibitor protein II"/>
    <property type="match status" value="1"/>
</dbReference>
<protein>
    <submittedName>
        <fullName evidence="2">Putative E3 ubiquitin-protein ligase HERC2-like protein</fullName>
    </submittedName>
</protein>
<evidence type="ECO:0000256" key="1">
    <source>
        <dbReference type="PROSITE-ProRule" id="PRU00235"/>
    </source>
</evidence>
<dbReference type="ExpressionAtlas" id="A0A2K3L8U0">
    <property type="expression patterns" value="baseline"/>
</dbReference>
<organism evidence="2 3">
    <name type="scientific">Trifolium pratense</name>
    <name type="common">Red clover</name>
    <dbReference type="NCBI Taxonomy" id="57577"/>
    <lineage>
        <taxon>Eukaryota</taxon>
        <taxon>Viridiplantae</taxon>
        <taxon>Streptophyta</taxon>
        <taxon>Embryophyta</taxon>
        <taxon>Tracheophyta</taxon>
        <taxon>Spermatophyta</taxon>
        <taxon>Magnoliopsida</taxon>
        <taxon>eudicotyledons</taxon>
        <taxon>Gunneridae</taxon>
        <taxon>Pentapetalae</taxon>
        <taxon>rosids</taxon>
        <taxon>fabids</taxon>
        <taxon>Fabales</taxon>
        <taxon>Fabaceae</taxon>
        <taxon>Papilionoideae</taxon>
        <taxon>50 kb inversion clade</taxon>
        <taxon>NPAAA clade</taxon>
        <taxon>Hologalegina</taxon>
        <taxon>IRL clade</taxon>
        <taxon>Trifolieae</taxon>
        <taxon>Trifolium</taxon>
    </lineage>
</organism>
<dbReference type="InterPro" id="IPR009091">
    <property type="entry name" value="RCC1/BLIP-II"/>
</dbReference>
<proteinExistence type="predicted"/>
<dbReference type="Proteomes" id="UP000236291">
    <property type="component" value="Unassembled WGS sequence"/>
</dbReference>
<dbReference type="Pfam" id="PF00415">
    <property type="entry name" value="RCC1"/>
    <property type="match status" value="1"/>
</dbReference>
<dbReference type="STRING" id="57577.A0A2K3L8U0"/>
<dbReference type="EMBL" id="ASHM01028305">
    <property type="protein sequence ID" value="PNX74956.1"/>
    <property type="molecule type" value="Genomic_DNA"/>
</dbReference>